<dbReference type="PRINTS" id="PR00364">
    <property type="entry name" value="DISEASERSIST"/>
</dbReference>
<feature type="non-terminal residue" evidence="9">
    <location>
        <position position="1"/>
    </location>
</feature>
<evidence type="ECO:0000313" key="9">
    <source>
        <dbReference type="EMBL" id="TVU24758.1"/>
    </source>
</evidence>
<protein>
    <recommendedName>
        <fullName evidence="8">AAA+ ATPase domain-containing protein</fullName>
    </recommendedName>
</protein>
<feature type="region of interest" description="Disordered" evidence="7">
    <location>
        <begin position="1843"/>
        <end position="1863"/>
    </location>
</feature>
<evidence type="ECO:0000313" key="10">
    <source>
        <dbReference type="Proteomes" id="UP000324897"/>
    </source>
</evidence>
<dbReference type="EMBL" id="RWGY01000013">
    <property type="protein sequence ID" value="TVU24758.1"/>
    <property type="molecule type" value="Genomic_DNA"/>
</dbReference>
<dbReference type="Pfam" id="PF00931">
    <property type="entry name" value="NB-ARC"/>
    <property type="match status" value="2"/>
</dbReference>
<evidence type="ECO:0000256" key="7">
    <source>
        <dbReference type="SAM" id="MobiDB-lite"/>
    </source>
</evidence>
<dbReference type="Gramene" id="TVU24758">
    <property type="protein sequence ID" value="TVU24758"/>
    <property type="gene ID" value="EJB05_27212"/>
</dbReference>
<keyword evidence="10" id="KW-1185">Reference proteome</keyword>
<keyword evidence="4" id="KW-0547">Nucleotide-binding</keyword>
<evidence type="ECO:0000256" key="2">
    <source>
        <dbReference type="ARBA" id="ARBA00022614"/>
    </source>
</evidence>
<name>A0A5J9UN36_9POAL</name>
<evidence type="ECO:0000256" key="6">
    <source>
        <dbReference type="ARBA" id="ARBA00023054"/>
    </source>
</evidence>
<keyword evidence="6" id="KW-0175">Coiled coil</keyword>
<reference evidence="9 10" key="1">
    <citation type="journal article" date="2019" name="Sci. Rep.">
        <title>A high-quality genome of Eragrostis curvula grass provides insights into Poaceae evolution and supports new strategies to enhance forage quality.</title>
        <authorList>
            <person name="Carballo J."/>
            <person name="Santos B.A.C.M."/>
            <person name="Zappacosta D."/>
            <person name="Garbus I."/>
            <person name="Selva J.P."/>
            <person name="Gallo C.A."/>
            <person name="Diaz A."/>
            <person name="Albertini E."/>
            <person name="Caccamo M."/>
            <person name="Echenique V."/>
        </authorList>
    </citation>
    <scope>NUCLEOTIDE SEQUENCE [LARGE SCALE GENOMIC DNA]</scope>
    <source>
        <strain evidence="10">cv. Victoria</strain>
        <tissue evidence="9">Leaf</tissue>
    </source>
</reference>
<dbReference type="GO" id="GO:0002758">
    <property type="term" value="P:innate immune response-activating signaling pathway"/>
    <property type="evidence" value="ECO:0007669"/>
    <property type="project" value="UniProtKB-ARBA"/>
</dbReference>
<feature type="domain" description="AAA+ ATPase" evidence="8">
    <location>
        <begin position="169"/>
        <end position="310"/>
    </location>
</feature>
<comment type="similarity">
    <text evidence="1">Belongs to the disease resistance NB-LRR family.</text>
</comment>
<dbReference type="OrthoDB" id="10263751at2759"/>
<dbReference type="GO" id="GO:0009626">
    <property type="term" value="P:plant-type hypersensitive response"/>
    <property type="evidence" value="ECO:0007669"/>
    <property type="project" value="UniProtKB-ARBA"/>
</dbReference>
<sequence>MEGRPTVCYSNGAIDSLVDKLNKAMNSYPMVGPLLRDLESLRANLVNKFARGRATHNQVREWMKQIRELVYNIEDWIDLKLATKLVESETELQQQIDRFKAKIEAACARNERYNLLGKAAISDAEHSDATPSEKVAVDYQLLLEEKAVLVGIDGPRENLEMHLKDTHKKRKVVSVQGMGGIGKTTLATKVYEELHRQFECHASVTVGRNSSTTALMDVFLQVNPAMDTRSSLNDQELIHKLWEYLQNKRYFIFIDDIRNTHAWNVINCALPNNGLRSLILTTTRVKDVAMLCSLRPTDAVYEMKGLDNGDSKLLLLTTIYAKTEHRSENIEKVCDDMLHKCCGLPLAIIVTAGLLAMKDAAPGSLGTPEEPDGMRNVLDIAFTDLALPLKACFLYLSAFPENYTIKKQRLVRRWIAERFIPKTGQKSLWETGESYFNELICRKLIRPVFEDYDDQVVACTVPSVIHEFIASLSRQEEFLTTAAELISGPFPCHTVRRFSVHCSRQERDEADILISSAVHLSRMRSLTVSGYAGRVPDLSAFKHLWVLDLEDTKTVDDHQLESIGLLFLLRYLGLGGTNVTKLPEKVMELKQLSTLDLRRTSVMELQAVGGTELVCVLADGLIIPREIGEMTQLEELSTVSLQPDDAAGLVNKSMKLRMLGVTFGYVYIPTKTNRQGIKRLLEEVEKSKLHSFFLDDYPCDSVGLLVKHWANKRPHHLKKFELRMSDYLRVVPQKMASLIALTHLHIRVRELEAHVICALGKLPNLVLLNLFSRRGTQGRLTIGSKDGFGFLKVFCFSCSIFLGMGLQFEEGSMPQLRRLRIDISPKETKSAYSDFDFGIQHLYSLVHVHAIIRCKHATVSEAEEAVAAIRNQVSQIKESDNSSTPSVDIRISILPEPSLHKSIPGSMSFVMEDAMVSVSTGAMNSILTKIAILMGERYVELTDTDERDQALRDEIQVMDALLKQLSAMPDLNIQMKECRNQMRELTYDIEDSLDDLTVCSISEKGTESTVEKWVMPHDSIVQIQKLNAQVVADLESMVCKAEKRTFESVHMAREHWLPKVYDEGNRLVGVDASRDEIVKQLMDERQDTLQVVCIFGAAGIGKTALATQVYNEVRRRFRRGAFVSAYLETDFNDDVCVRMQRLRRSILQQLKVYVSLADLEQAAIEIKEKLCDTRFLIVIDGVSSAQILEDVKFVLPQNSRGSRIIITTHMNGVAEYCREHFSSFIYAMKPLMCQDSLRLFRRIILGPGKRSCPSELKEVHEQIIVEACQGMPLAITLIAGLLASKPAETAHWSAVEEHLKSVKGNHLTEEWLRDIFVIGYSDLSRDMKTCLLYLSIFPANHVMRKDRLIRRWAAEGFLPERRAETWWQTGESYFLELIARKLIQPVYNDPGFGFLYTNDDVVLPMGCRVGGSIHDFIRSLSSEENFVKPGMHGAFWRLSDSGPCYKELEALFKEHQISKVRSLTFEGKVSYTRMPYLSAFKHVRVLDLEDNNRLLEENLCSLGRLSLLRYLGLAGTDFKSLPQEIIALEHLETVDLRRNTLMRELPAFRSTKLVSLIADRITLPKGMEETQRVLEELSTVLVGDDGDRLANVVNQSKRMRRLGIIIGTEAVSKHGRKGLMGLLGEIGNSNIQSLCLDDGWSGSVLFDILQDCWAQHRPPHLQTLELRIHLGLPEVPRNISPSLIYLTHLSIRAEKVDTEGFHILGDLPNLVFLSLKTQHMTQRSLIGKNGFRCLRVFWFICQYNGGMGLQFEAGVMPQLQRLWLEFDVKQTESEFGRADFGIQFLACLVQVHATINCGKSTAASVEAVEAAMRSQVCQNPNNPMLEITRGGDMVRNTVTGIQRTSKSRDCQEKTNTPGGDHMVQDTVRRIPRTRKNKGRLS</sequence>
<keyword evidence="3" id="KW-0677">Repeat</keyword>
<dbReference type="Gene3D" id="1.10.10.10">
    <property type="entry name" value="Winged helix-like DNA-binding domain superfamily/Winged helix DNA-binding domain"/>
    <property type="match status" value="2"/>
</dbReference>
<dbReference type="InterPro" id="IPR027417">
    <property type="entry name" value="P-loop_NTPase"/>
</dbReference>
<dbReference type="InterPro" id="IPR036388">
    <property type="entry name" value="WH-like_DNA-bd_sf"/>
</dbReference>
<accession>A0A5J9UN36</accession>
<dbReference type="InterPro" id="IPR042197">
    <property type="entry name" value="Apaf_helical"/>
</dbReference>
<dbReference type="Gene3D" id="3.80.10.10">
    <property type="entry name" value="Ribonuclease Inhibitor"/>
    <property type="match status" value="2"/>
</dbReference>
<dbReference type="FunFam" id="1.10.10.10:FF:000322">
    <property type="entry name" value="Probable disease resistance protein At1g63360"/>
    <property type="match status" value="1"/>
</dbReference>
<dbReference type="Proteomes" id="UP000324897">
    <property type="component" value="Chromosome 2"/>
</dbReference>
<evidence type="ECO:0000256" key="3">
    <source>
        <dbReference type="ARBA" id="ARBA00022737"/>
    </source>
</evidence>
<evidence type="ECO:0000259" key="8">
    <source>
        <dbReference type="SMART" id="SM00382"/>
    </source>
</evidence>
<dbReference type="InterPro" id="IPR058922">
    <property type="entry name" value="WHD_DRP"/>
</dbReference>
<dbReference type="Gene3D" id="1.10.8.430">
    <property type="entry name" value="Helical domain of apoptotic protease-activating factors"/>
    <property type="match status" value="1"/>
</dbReference>
<dbReference type="SUPFAM" id="SSF52058">
    <property type="entry name" value="L domain-like"/>
    <property type="match status" value="2"/>
</dbReference>
<dbReference type="Gene3D" id="3.40.50.300">
    <property type="entry name" value="P-loop containing nucleotide triphosphate hydrolases"/>
    <property type="match status" value="2"/>
</dbReference>
<dbReference type="Pfam" id="PF23598">
    <property type="entry name" value="LRR_14"/>
    <property type="match status" value="2"/>
</dbReference>
<evidence type="ECO:0000256" key="1">
    <source>
        <dbReference type="ARBA" id="ARBA00008894"/>
    </source>
</evidence>
<dbReference type="InterPro" id="IPR032675">
    <property type="entry name" value="LRR_dom_sf"/>
</dbReference>
<dbReference type="InterPro" id="IPR044974">
    <property type="entry name" value="Disease_R_plants"/>
</dbReference>
<dbReference type="InterPro" id="IPR003593">
    <property type="entry name" value="AAA+_ATPase"/>
</dbReference>
<dbReference type="Pfam" id="PF23559">
    <property type="entry name" value="WHD_DRP"/>
    <property type="match status" value="2"/>
</dbReference>
<dbReference type="Gene3D" id="1.20.5.4130">
    <property type="match status" value="2"/>
</dbReference>
<dbReference type="SUPFAM" id="SSF52540">
    <property type="entry name" value="P-loop containing nucleoside triphosphate hydrolases"/>
    <property type="match status" value="2"/>
</dbReference>
<proteinExistence type="inferred from homology"/>
<dbReference type="InterPro" id="IPR002182">
    <property type="entry name" value="NB-ARC"/>
</dbReference>
<dbReference type="PANTHER" id="PTHR23155:SF1028">
    <property type="entry name" value="OS08G0174800 PROTEIN"/>
    <property type="match status" value="1"/>
</dbReference>
<keyword evidence="5" id="KW-0611">Plant defense</keyword>
<organism evidence="9 10">
    <name type="scientific">Eragrostis curvula</name>
    <name type="common">weeping love grass</name>
    <dbReference type="NCBI Taxonomy" id="38414"/>
    <lineage>
        <taxon>Eukaryota</taxon>
        <taxon>Viridiplantae</taxon>
        <taxon>Streptophyta</taxon>
        <taxon>Embryophyta</taxon>
        <taxon>Tracheophyta</taxon>
        <taxon>Spermatophyta</taxon>
        <taxon>Magnoliopsida</taxon>
        <taxon>Liliopsida</taxon>
        <taxon>Poales</taxon>
        <taxon>Poaceae</taxon>
        <taxon>PACMAD clade</taxon>
        <taxon>Chloridoideae</taxon>
        <taxon>Eragrostideae</taxon>
        <taxon>Eragrostidinae</taxon>
        <taxon>Eragrostis</taxon>
    </lineage>
</organism>
<evidence type="ECO:0000256" key="5">
    <source>
        <dbReference type="ARBA" id="ARBA00022821"/>
    </source>
</evidence>
<dbReference type="GO" id="GO:0043531">
    <property type="term" value="F:ADP binding"/>
    <property type="evidence" value="ECO:0007669"/>
    <property type="project" value="InterPro"/>
</dbReference>
<dbReference type="GO" id="GO:0042742">
    <property type="term" value="P:defense response to bacterium"/>
    <property type="evidence" value="ECO:0007669"/>
    <property type="project" value="UniProtKB-ARBA"/>
</dbReference>
<dbReference type="PANTHER" id="PTHR23155">
    <property type="entry name" value="DISEASE RESISTANCE PROTEIN RP"/>
    <property type="match status" value="1"/>
</dbReference>
<evidence type="ECO:0000256" key="4">
    <source>
        <dbReference type="ARBA" id="ARBA00022741"/>
    </source>
</evidence>
<dbReference type="SMART" id="SM00382">
    <property type="entry name" value="AAA"/>
    <property type="match status" value="2"/>
</dbReference>
<dbReference type="Pfam" id="PF18052">
    <property type="entry name" value="Rx_N"/>
    <property type="match status" value="2"/>
</dbReference>
<dbReference type="InterPro" id="IPR055414">
    <property type="entry name" value="LRR_R13L4/SHOC2-like"/>
</dbReference>
<comment type="caution">
    <text evidence="9">The sequence shown here is derived from an EMBL/GenBank/DDBJ whole genome shotgun (WGS) entry which is preliminary data.</text>
</comment>
<keyword evidence="2" id="KW-0433">Leucine-rich repeat</keyword>
<feature type="domain" description="AAA+ ATPase" evidence="8">
    <location>
        <begin position="1088"/>
        <end position="1249"/>
    </location>
</feature>
<gene>
    <name evidence="9" type="ORF">EJB05_27212</name>
</gene>
<dbReference type="InterPro" id="IPR041118">
    <property type="entry name" value="Rx_N"/>
</dbReference>